<protein>
    <recommendedName>
        <fullName evidence="3">Xcc1710-like domain-containing protein</fullName>
    </recommendedName>
</protein>
<evidence type="ECO:0000313" key="2">
    <source>
        <dbReference type="Proteomes" id="UP000238589"/>
    </source>
</evidence>
<dbReference type="SUPFAM" id="SSF64076">
    <property type="entry name" value="MTH938-like"/>
    <property type="match status" value="1"/>
</dbReference>
<evidence type="ECO:0008006" key="3">
    <source>
        <dbReference type="Google" id="ProtNLM"/>
    </source>
</evidence>
<dbReference type="EMBL" id="PVLQ01000036">
    <property type="protein sequence ID" value="PRD65098.1"/>
    <property type="molecule type" value="Genomic_DNA"/>
</dbReference>
<dbReference type="InterPro" id="IPR036748">
    <property type="entry name" value="MTH938-like_sf"/>
</dbReference>
<dbReference type="Pfam" id="PF04430">
    <property type="entry name" value="DUF498"/>
    <property type="match status" value="1"/>
</dbReference>
<dbReference type="AlphaFoldDB" id="A0A2S9K3P5"/>
<organism evidence="1 2">
    <name type="scientific">Malikia granosa</name>
    <dbReference type="NCBI Taxonomy" id="263067"/>
    <lineage>
        <taxon>Bacteria</taxon>
        <taxon>Pseudomonadati</taxon>
        <taxon>Pseudomonadota</taxon>
        <taxon>Betaproteobacteria</taxon>
        <taxon>Burkholderiales</taxon>
        <taxon>Comamonadaceae</taxon>
        <taxon>Malikia</taxon>
    </lineage>
</organism>
<gene>
    <name evidence="1" type="ORF">C6P64_11180</name>
</gene>
<dbReference type="PANTHER" id="PTHR21192">
    <property type="entry name" value="NUCLEAR PROTEIN E3-3"/>
    <property type="match status" value="1"/>
</dbReference>
<sequence>MKLQPDRFDTLFINAYAEDWIAVSGEKKHHSLVVSSQGRCSDWGCRSFAELSAAHFASLADDAPEVVIFGSGAKLRFVSPALLRGLIERGIGVETMDTAAACRTYNILAQEGRRVVAALLLETP</sequence>
<accession>A0A2S9K3P5</accession>
<evidence type="ECO:0000313" key="1">
    <source>
        <dbReference type="EMBL" id="PRD65098.1"/>
    </source>
</evidence>
<reference evidence="1 2" key="1">
    <citation type="submission" date="2018-03" db="EMBL/GenBank/DDBJ databases">
        <title>Comparative genomics illustrates the genes involved in a hyperalkaliphilic mechanisms of Serpentinomonas isolated from highly-alkaline calcium-rich serpentinized springs.</title>
        <authorList>
            <person name="Suzuki S."/>
            <person name="Ishii S."/>
            <person name="Walworth N."/>
            <person name="Bird L."/>
            <person name="Kuenen J.G."/>
            <person name="Nealson K.H."/>
        </authorList>
    </citation>
    <scope>NUCLEOTIDE SEQUENCE [LARGE SCALE GENOMIC DNA]</scope>
    <source>
        <strain evidence="1 2">P1</strain>
    </source>
</reference>
<dbReference type="Gene3D" id="3.40.1230.10">
    <property type="entry name" value="MTH938-like"/>
    <property type="match status" value="1"/>
</dbReference>
<dbReference type="InterPro" id="IPR007523">
    <property type="entry name" value="NDUFAF3/AAMDC"/>
</dbReference>
<dbReference type="CDD" id="cd05560">
    <property type="entry name" value="Xcc1710_like"/>
    <property type="match status" value="1"/>
</dbReference>
<comment type="caution">
    <text evidence="1">The sequence shown here is derived from an EMBL/GenBank/DDBJ whole genome shotgun (WGS) entry which is preliminary data.</text>
</comment>
<keyword evidence="2" id="KW-1185">Reference proteome</keyword>
<dbReference type="RefSeq" id="WP_105748651.1">
    <property type="nucleotide sequence ID" value="NZ_PVLQ01000036.1"/>
</dbReference>
<name>A0A2S9K3P5_9BURK</name>
<dbReference type="OrthoDB" id="9800373at2"/>
<dbReference type="Proteomes" id="UP000238589">
    <property type="component" value="Unassembled WGS sequence"/>
</dbReference>
<proteinExistence type="predicted"/>
<dbReference type="PANTHER" id="PTHR21192:SF2">
    <property type="entry name" value="NADH DEHYDROGENASE [UBIQUINONE] 1 ALPHA SUBCOMPLEX ASSEMBLY FACTOR 3"/>
    <property type="match status" value="1"/>
</dbReference>